<dbReference type="SUPFAM" id="SSF48264">
    <property type="entry name" value="Cytochrome P450"/>
    <property type="match status" value="1"/>
</dbReference>
<proteinExistence type="inferred from homology"/>
<dbReference type="PANTHER" id="PTHR24300">
    <property type="entry name" value="CYTOCHROME P450 508A4-RELATED"/>
    <property type="match status" value="1"/>
</dbReference>
<dbReference type="Proteomes" id="UP001059041">
    <property type="component" value="Linkage Group LG11"/>
</dbReference>
<accession>A0A9W7TW50</accession>
<evidence type="ECO:0000313" key="6">
    <source>
        <dbReference type="Proteomes" id="UP001059041"/>
    </source>
</evidence>
<evidence type="ECO:0000256" key="4">
    <source>
        <dbReference type="ARBA" id="ARBA00023004"/>
    </source>
</evidence>
<comment type="cofactor">
    <cofactor evidence="1">
        <name>heme</name>
        <dbReference type="ChEBI" id="CHEBI:30413"/>
    </cofactor>
</comment>
<dbReference type="InterPro" id="IPR002401">
    <property type="entry name" value="Cyt_P450_E_grp-I"/>
</dbReference>
<dbReference type="GO" id="GO:0006082">
    <property type="term" value="P:organic acid metabolic process"/>
    <property type="evidence" value="ECO:0007669"/>
    <property type="project" value="TreeGrafter"/>
</dbReference>
<dbReference type="AlphaFoldDB" id="A0A9W7TW50"/>
<dbReference type="EMBL" id="JAFHDT010000011">
    <property type="protein sequence ID" value="KAI7803304.1"/>
    <property type="molecule type" value="Genomic_DNA"/>
</dbReference>
<dbReference type="PANTHER" id="PTHR24300:SF319">
    <property type="entry name" value="CYTOCHROME P450, FAMILY 2, SUBFAMILY AC, POLYPEPTIDE 1"/>
    <property type="match status" value="1"/>
</dbReference>
<keyword evidence="3" id="KW-0479">Metal-binding</keyword>
<dbReference type="GO" id="GO:0005737">
    <property type="term" value="C:cytoplasm"/>
    <property type="evidence" value="ECO:0007669"/>
    <property type="project" value="TreeGrafter"/>
</dbReference>
<gene>
    <name evidence="5" type="ORF">IRJ41_005266</name>
</gene>
<evidence type="ECO:0000256" key="2">
    <source>
        <dbReference type="ARBA" id="ARBA00010617"/>
    </source>
</evidence>
<organism evidence="5 6">
    <name type="scientific">Triplophysa rosa</name>
    <name type="common">Cave loach</name>
    <dbReference type="NCBI Taxonomy" id="992332"/>
    <lineage>
        <taxon>Eukaryota</taxon>
        <taxon>Metazoa</taxon>
        <taxon>Chordata</taxon>
        <taxon>Craniata</taxon>
        <taxon>Vertebrata</taxon>
        <taxon>Euteleostomi</taxon>
        <taxon>Actinopterygii</taxon>
        <taxon>Neopterygii</taxon>
        <taxon>Teleostei</taxon>
        <taxon>Ostariophysi</taxon>
        <taxon>Cypriniformes</taxon>
        <taxon>Nemacheilidae</taxon>
        <taxon>Triplophysa</taxon>
    </lineage>
</organism>
<protein>
    <submittedName>
        <fullName evidence="5">Cytochrome P450</fullName>
    </submittedName>
</protein>
<dbReference type="InterPro" id="IPR001128">
    <property type="entry name" value="Cyt_P450"/>
</dbReference>
<comment type="caution">
    <text evidence="5">The sequence shown here is derived from an EMBL/GenBank/DDBJ whole genome shotgun (WGS) entry which is preliminary data.</text>
</comment>
<name>A0A9W7TW50_TRIRA</name>
<dbReference type="GO" id="GO:0006805">
    <property type="term" value="P:xenobiotic metabolic process"/>
    <property type="evidence" value="ECO:0007669"/>
    <property type="project" value="TreeGrafter"/>
</dbReference>
<dbReference type="Gene3D" id="1.10.630.10">
    <property type="entry name" value="Cytochrome P450"/>
    <property type="match status" value="1"/>
</dbReference>
<evidence type="ECO:0000256" key="1">
    <source>
        <dbReference type="ARBA" id="ARBA00001971"/>
    </source>
</evidence>
<dbReference type="GO" id="GO:0005506">
    <property type="term" value="F:iron ion binding"/>
    <property type="evidence" value="ECO:0007669"/>
    <property type="project" value="InterPro"/>
</dbReference>
<dbReference type="InterPro" id="IPR050182">
    <property type="entry name" value="Cytochrome_P450_fam2"/>
</dbReference>
<sequence>MRWSLMFMAKYSHIQDLVQEEIDRVIGGRQPMADDRKNLPYTDAVIHETQRLADIAPMSLPHITSRDVDFNGYFIKKVSRNEKELFSKKLM</sequence>
<evidence type="ECO:0000256" key="3">
    <source>
        <dbReference type="ARBA" id="ARBA00022723"/>
    </source>
</evidence>
<comment type="similarity">
    <text evidence="2">Belongs to the cytochrome P450 family.</text>
</comment>
<keyword evidence="6" id="KW-1185">Reference proteome</keyword>
<dbReference type="Pfam" id="PF00067">
    <property type="entry name" value="p450"/>
    <property type="match status" value="1"/>
</dbReference>
<dbReference type="InterPro" id="IPR036396">
    <property type="entry name" value="Cyt_P450_sf"/>
</dbReference>
<dbReference type="PRINTS" id="PR00463">
    <property type="entry name" value="EP450I"/>
</dbReference>
<dbReference type="GO" id="GO:0020037">
    <property type="term" value="F:heme binding"/>
    <property type="evidence" value="ECO:0007669"/>
    <property type="project" value="InterPro"/>
</dbReference>
<dbReference type="GO" id="GO:0016712">
    <property type="term" value="F:oxidoreductase activity, acting on paired donors, with incorporation or reduction of molecular oxygen, reduced flavin or flavoprotein as one donor, and incorporation of one atom of oxygen"/>
    <property type="evidence" value="ECO:0007669"/>
    <property type="project" value="TreeGrafter"/>
</dbReference>
<evidence type="ECO:0000313" key="5">
    <source>
        <dbReference type="EMBL" id="KAI7803304.1"/>
    </source>
</evidence>
<keyword evidence="4" id="KW-0408">Iron</keyword>
<reference evidence="5" key="1">
    <citation type="submission" date="2021-02" db="EMBL/GenBank/DDBJ databases">
        <title>Comparative genomics reveals that relaxation of natural selection precedes convergent phenotypic evolution of cavefish.</title>
        <authorList>
            <person name="Peng Z."/>
        </authorList>
    </citation>
    <scope>NUCLEOTIDE SEQUENCE</scope>
    <source>
        <tissue evidence="5">Muscle</tissue>
    </source>
</reference>